<feature type="transmembrane region" description="Helical" evidence="7">
    <location>
        <begin position="420"/>
        <end position="438"/>
    </location>
</feature>
<evidence type="ECO:0000256" key="4">
    <source>
        <dbReference type="ARBA" id="ARBA00022692"/>
    </source>
</evidence>
<keyword evidence="6 7" id="KW-0472">Membrane</keyword>
<keyword evidence="9" id="KW-1185">Reference proteome</keyword>
<feature type="transmembrane region" description="Helical" evidence="7">
    <location>
        <begin position="9"/>
        <end position="27"/>
    </location>
</feature>
<feature type="transmembrane region" description="Helical" evidence="7">
    <location>
        <begin position="281"/>
        <end position="301"/>
    </location>
</feature>
<evidence type="ECO:0000256" key="6">
    <source>
        <dbReference type="ARBA" id="ARBA00023136"/>
    </source>
</evidence>
<accession>A0ABS1CAN8</accession>
<gene>
    <name evidence="8" type="ORF">IBJ83_07685</name>
</gene>
<dbReference type="CDD" id="cd13138">
    <property type="entry name" value="MATE_yoeA_like"/>
    <property type="match status" value="1"/>
</dbReference>
<feature type="transmembrane region" description="Helical" evidence="7">
    <location>
        <begin position="91"/>
        <end position="112"/>
    </location>
</feature>
<reference evidence="8 9" key="1">
    <citation type="submission" date="2020-09" db="EMBL/GenBank/DDBJ databases">
        <title>Parvimonas S3374 sp. nov.</title>
        <authorList>
            <person name="Buhl M."/>
        </authorList>
    </citation>
    <scope>NUCLEOTIDE SEQUENCE [LARGE SCALE GENOMIC DNA]</scope>
    <source>
        <strain evidence="8 9">S3374</strain>
    </source>
</reference>
<dbReference type="EMBL" id="JACVDA010000027">
    <property type="protein sequence ID" value="MBK1469167.1"/>
    <property type="molecule type" value="Genomic_DNA"/>
</dbReference>
<feature type="transmembrane region" description="Helical" evidence="7">
    <location>
        <begin position="395"/>
        <end position="414"/>
    </location>
</feature>
<organism evidence="8 9">
    <name type="scientific">Parvimonas parva</name>
    <dbReference type="NCBI Taxonomy" id="2769485"/>
    <lineage>
        <taxon>Bacteria</taxon>
        <taxon>Bacillati</taxon>
        <taxon>Bacillota</taxon>
        <taxon>Tissierellia</taxon>
        <taxon>Tissierellales</taxon>
        <taxon>Peptoniphilaceae</taxon>
        <taxon>Parvimonas</taxon>
    </lineage>
</organism>
<evidence type="ECO:0000256" key="1">
    <source>
        <dbReference type="ARBA" id="ARBA00004651"/>
    </source>
</evidence>
<evidence type="ECO:0000256" key="7">
    <source>
        <dbReference type="SAM" id="Phobius"/>
    </source>
</evidence>
<dbReference type="Pfam" id="PF01554">
    <property type="entry name" value="MatE"/>
    <property type="match status" value="2"/>
</dbReference>
<evidence type="ECO:0000313" key="8">
    <source>
        <dbReference type="EMBL" id="MBK1469167.1"/>
    </source>
</evidence>
<proteinExistence type="predicted"/>
<name>A0ABS1CAN8_9FIRM</name>
<feature type="transmembrane region" description="Helical" evidence="7">
    <location>
        <begin position="132"/>
        <end position="151"/>
    </location>
</feature>
<dbReference type="PANTHER" id="PTHR43549">
    <property type="entry name" value="MULTIDRUG RESISTANCE PROTEIN YPNP-RELATED"/>
    <property type="match status" value="1"/>
</dbReference>
<keyword evidence="4 7" id="KW-0812">Transmembrane</keyword>
<keyword evidence="3" id="KW-1003">Cell membrane</keyword>
<dbReference type="NCBIfam" id="TIGR00797">
    <property type="entry name" value="matE"/>
    <property type="match status" value="1"/>
</dbReference>
<feature type="transmembrane region" description="Helical" evidence="7">
    <location>
        <begin position="313"/>
        <end position="335"/>
    </location>
</feature>
<dbReference type="PIRSF" id="PIRSF006603">
    <property type="entry name" value="DinF"/>
    <property type="match status" value="1"/>
</dbReference>
<evidence type="ECO:0000256" key="3">
    <source>
        <dbReference type="ARBA" id="ARBA00022475"/>
    </source>
</evidence>
<keyword evidence="2" id="KW-0813">Transport</keyword>
<evidence type="ECO:0000313" key="9">
    <source>
        <dbReference type="Proteomes" id="UP000823123"/>
    </source>
</evidence>
<protein>
    <submittedName>
        <fullName evidence="8">MATE family efflux transporter</fullName>
    </submittedName>
</protein>
<feature type="transmembrane region" description="Helical" evidence="7">
    <location>
        <begin position="192"/>
        <end position="213"/>
    </location>
</feature>
<sequence>MKNDMTQGSIFKAILSFTIFIFLGNLFQQLYNIIDSLIVGNVNGENALASISVTTPIVFMFIGLLVGISSGFGIKIAHVFGAKKYELLKKYYAMSIMISSILAVCMIVILLLANNLILSLINTPKNIYNSTYIYVSIIYIGILPTMFYNLCSSTLRAIGNSRTPLVFLMISSILNIVLDILFVYFLKLNIKGAAIATVISQVFSVIISFSYILKKYEFFRISKEDFKLNKRIILELLKQGVPMGLQFSITAFGTMFVQMELNKYGTEYIAGFGVAGKIQGIVLQLFIALGVAVANFVGQNFGAKDFERIRKGINYSVIISIAFSIFAIFLISFLGDFFVEVFVPTASNTMKKSSSIYFNCVMYFYPCLALLFIYRNGLQGFGRSGLSMLGGLFELFARVGVILLIASSYGYYGVCFSDSLAWVFALIPLVPFFYKVYIDEKKKFV</sequence>
<evidence type="ECO:0000256" key="5">
    <source>
        <dbReference type="ARBA" id="ARBA00022989"/>
    </source>
</evidence>
<feature type="transmembrane region" description="Helical" evidence="7">
    <location>
        <begin position="47"/>
        <end position="70"/>
    </location>
</feature>
<dbReference type="InterPro" id="IPR048279">
    <property type="entry name" value="MdtK-like"/>
</dbReference>
<dbReference type="InterPro" id="IPR002528">
    <property type="entry name" value="MATE_fam"/>
</dbReference>
<dbReference type="InterPro" id="IPR052031">
    <property type="entry name" value="Membrane_Transporter-Flippase"/>
</dbReference>
<feature type="transmembrane region" description="Helical" evidence="7">
    <location>
        <begin position="163"/>
        <end position="186"/>
    </location>
</feature>
<dbReference type="PANTHER" id="PTHR43549:SF3">
    <property type="entry name" value="MULTIDRUG RESISTANCE PROTEIN YPNP-RELATED"/>
    <property type="match status" value="1"/>
</dbReference>
<comment type="subcellular location">
    <subcellularLocation>
        <location evidence="1">Cell membrane</location>
        <topology evidence="1">Multi-pass membrane protein</topology>
    </subcellularLocation>
</comment>
<dbReference type="RefSeq" id="WP_068472423.1">
    <property type="nucleotide sequence ID" value="NZ_JACVDA010000027.1"/>
</dbReference>
<evidence type="ECO:0000256" key="2">
    <source>
        <dbReference type="ARBA" id="ARBA00022448"/>
    </source>
</evidence>
<comment type="caution">
    <text evidence="8">The sequence shown here is derived from an EMBL/GenBank/DDBJ whole genome shotgun (WGS) entry which is preliminary data.</text>
</comment>
<keyword evidence="5 7" id="KW-1133">Transmembrane helix</keyword>
<feature type="transmembrane region" description="Helical" evidence="7">
    <location>
        <begin position="240"/>
        <end position="261"/>
    </location>
</feature>
<feature type="transmembrane region" description="Helical" evidence="7">
    <location>
        <begin position="355"/>
        <end position="374"/>
    </location>
</feature>
<dbReference type="Proteomes" id="UP000823123">
    <property type="component" value="Unassembled WGS sequence"/>
</dbReference>